<dbReference type="AlphaFoldDB" id="A0A3Q8RTN0"/>
<organism evidence="2 3">
    <name type="scientific">Tenacibaculum singaporense</name>
    <dbReference type="NCBI Taxonomy" id="2358479"/>
    <lineage>
        <taxon>Bacteria</taxon>
        <taxon>Pseudomonadati</taxon>
        <taxon>Bacteroidota</taxon>
        <taxon>Flavobacteriia</taxon>
        <taxon>Flavobacteriales</taxon>
        <taxon>Flavobacteriaceae</taxon>
        <taxon>Tenacibaculum</taxon>
    </lineage>
</organism>
<feature type="transmembrane region" description="Helical" evidence="1">
    <location>
        <begin position="136"/>
        <end position="156"/>
    </location>
</feature>
<keyword evidence="1" id="KW-1133">Transmembrane helix</keyword>
<protein>
    <submittedName>
        <fullName evidence="2">DUF2938 domain-containing protein</fullName>
    </submittedName>
</protein>
<accession>A0A3Q8RTN0</accession>
<dbReference type="KEGG" id="tsig:D6T69_12205"/>
<evidence type="ECO:0000313" key="3">
    <source>
        <dbReference type="Proteomes" id="UP000274593"/>
    </source>
</evidence>
<keyword evidence="3" id="KW-1185">Reference proteome</keyword>
<gene>
    <name evidence="2" type="ORF">D6T69_12205</name>
</gene>
<name>A0A3Q8RTN0_9FLAO</name>
<feature type="transmembrane region" description="Helical" evidence="1">
    <location>
        <begin position="100"/>
        <end position="124"/>
    </location>
</feature>
<feature type="transmembrane region" description="Helical" evidence="1">
    <location>
        <begin position="7"/>
        <end position="30"/>
    </location>
</feature>
<proteinExistence type="predicted"/>
<sequence>MNHLFQTILVGIGATATMDVYSIILNYFGIKTLDYKFLGRWIGYFFDGKFSHHTIFTAPSIKHEHLIGWVAHYTIGIVFAFLLVFIFGKKWLEHPTLLPALIIGIVTVVAPFFFMQPAFGLGIAASNTPDPIKARIMSLITHTVFGFGLFLSAKILSSLIK</sequence>
<dbReference type="Proteomes" id="UP000274593">
    <property type="component" value="Chromosome"/>
</dbReference>
<keyword evidence="1" id="KW-0812">Transmembrane</keyword>
<dbReference type="EMBL" id="CP032548">
    <property type="protein sequence ID" value="AZJ36248.1"/>
    <property type="molecule type" value="Genomic_DNA"/>
</dbReference>
<dbReference type="Pfam" id="PF11158">
    <property type="entry name" value="DUF2938"/>
    <property type="match status" value="1"/>
</dbReference>
<evidence type="ECO:0000256" key="1">
    <source>
        <dbReference type="SAM" id="Phobius"/>
    </source>
</evidence>
<keyword evidence="1" id="KW-0472">Membrane</keyword>
<evidence type="ECO:0000313" key="2">
    <source>
        <dbReference type="EMBL" id="AZJ36248.1"/>
    </source>
</evidence>
<reference evidence="2 3" key="1">
    <citation type="submission" date="2018-09" db="EMBL/GenBank/DDBJ databases">
        <title>Insights into the microbiota of Asian seabass (Lates calcarifer) with tenacibaculosis symptoms and description of sp. nov. Tenacibaculum singaporense.</title>
        <authorList>
            <person name="Miyake S."/>
            <person name="Soh M."/>
            <person name="Azman M.N."/>
            <person name="Ngoh S.Y."/>
            <person name="Orban L."/>
        </authorList>
    </citation>
    <scope>NUCLEOTIDE SEQUENCE [LARGE SCALE GENOMIC DNA]</scope>
    <source>
        <strain evidence="2 3">DSM 106434</strain>
    </source>
</reference>
<dbReference type="RefSeq" id="WP_125067980.1">
    <property type="nucleotide sequence ID" value="NZ_CP032548.1"/>
</dbReference>
<feature type="transmembrane region" description="Helical" evidence="1">
    <location>
        <begin position="66"/>
        <end position="88"/>
    </location>
</feature>
<dbReference type="InterPro" id="IPR021329">
    <property type="entry name" value="DUF2938"/>
</dbReference>